<evidence type="ECO:0000256" key="1">
    <source>
        <dbReference type="SAM" id="Phobius"/>
    </source>
</evidence>
<protein>
    <submittedName>
        <fullName evidence="4">EAL domain-containing protein</fullName>
    </submittedName>
</protein>
<dbReference type="InterPro" id="IPR001633">
    <property type="entry name" value="EAL_dom"/>
</dbReference>
<gene>
    <name evidence="4" type="ORF">F9817_06520</name>
</gene>
<dbReference type="SMART" id="SM00052">
    <property type="entry name" value="EAL"/>
    <property type="match status" value="1"/>
</dbReference>
<dbReference type="PANTHER" id="PTHR33121:SF79">
    <property type="entry name" value="CYCLIC DI-GMP PHOSPHODIESTERASE PDED-RELATED"/>
    <property type="match status" value="1"/>
</dbReference>
<proteinExistence type="predicted"/>
<evidence type="ECO:0000313" key="4">
    <source>
        <dbReference type="EMBL" id="MZI92847.1"/>
    </source>
</evidence>
<dbReference type="SUPFAM" id="SSF141868">
    <property type="entry name" value="EAL domain-like"/>
    <property type="match status" value="1"/>
</dbReference>
<organism evidence="4 5">
    <name type="scientific">Vibrio eleionomae</name>
    <dbReference type="NCBI Taxonomy" id="2653505"/>
    <lineage>
        <taxon>Bacteria</taxon>
        <taxon>Pseudomonadati</taxon>
        <taxon>Pseudomonadota</taxon>
        <taxon>Gammaproteobacteria</taxon>
        <taxon>Vibrionales</taxon>
        <taxon>Vibrionaceae</taxon>
        <taxon>Vibrio</taxon>
    </lineage>
</organism>
<dbReference type="InterPro" id="IPR000160">
    <property type="entry name" value="GGDEF_dom"/>
</dbReference>
<feature type="domain" description="GGDEF" evidence="3">
    <location>
        <begin position="223"/>
        <end position="363"/>
    </location>
</feature>
<dbReference type="Pfam" id="PF00990">
    <property type="entry name" value="GGDEF"/>
    <property type="match status" value="1"/>
</dbReference>
<comment type="caution">
    <text evidence="4">The sequence shown here is derived from an EMBL/GenBank/DDBJ whole genome shotgun (WGS) entry which is preliminary data.</text>
</comment>
<keyword evidence="1" id="KW-0472">Membrane</keyword>
<feature type="transmembrane region" description="Helical" evidence="1">
    <location>
        <begin position="6"/>
        <end position="26"/>
    </location>
</feature>
<name>A0A7X4LJN7_9VIBR</name>
<dbReference type="InterPro" id="IPR035919">
    <property type="entry name" value="EAL_sf"/>
</dbReference>
<sequence length="639" mass="74202">MNKSFLWYVVVIFALFVFTMMTLFKFNNTYNMLTKNTQLSAWSLTQMEVETIELDHQIDVYLLDQTASKKPLNLKFDVLWSRYKTFLTSDEMAAVRNQYDSNATVHQAFAILKKHEKAVVEGDRIGIGKLKNDLAQILPKIRNLMIVNFTGQQSIEHRQIIQDTRIQIYCDMAFIFVVLTYLTIRHYKYNTYQQKMAWDDALTELKNRNYLFQLIKRFKKSQTPSTLVLFDINGFKDLNDTFGYPFGDRVLRTVSQALGELCTTPNMYCARVGGDEFAILIVKNQVNTKAMIKELEIELTKVLMTIDPTKKTSLSFGVASSHAMEDAYQYVKRSANLFNNADLALNIAKRQPTLHPSIVFYSQRIELEHRKKRQLTSELAKLIENKRQDELYMCFQPIIARHAPKLGCEALLRWNHPTYGFIDPQYIIQIAEEAGVAKRLGHWIMQQVYLALTQEWAEFSHRIEVSINLSDSLFDEDLPQVLSKIFASKDNYLESIVLEITETMTLDEMERSSAIIRKLEQLNIRMSLDDFGTGWSSLYNLNHLHFTKLKIDKSFVCDINSKQNQEYFVSAIVTLSHQLGIKVVAEGIEQLSQLNKLMELGVDEYQGYYFSKPITKQKFAKFCVQYFDVNSVSEIHHLH</sequence>
<dbReference type="SUPFAM" id="SSF55073">
    <property type="entry name" value="Nucleotide cyclase"/>
    <property type="match status" value="1"/>
</dbReference>
<evidence type="ECO:0000313" key="5">
    <source>
        <dbReference type="Proteomes" id="UP000462621"/>
    </source>
</evidence>
<keyword evidence="1" id="KW-0812">Transmembrane</keyword>
<reference evidence="4 5" key="1">
    <citation type="submission" date="2019-10" db="EMBL/GenBank/DDBJ databases">
        <title>Vibrio sp. nov. isolated from a shrimp pond.</title>
        <authorList>
            <person name="Gomez-Gil B."/>
            <person name="Enciso-Ibarra J."/>
            <person name="Enciso-Ibarra K."/>
            <person name="Bolan-Mejia C."/>
        </authorList>
    </citation>
    <scope>NUCLEOTIDE SEQUENCE [LARGE SCALE GENOMIC DNA]</scope>
    <source>
        <strain evidence="4 5">CAIM 722</strain>
    </source>
</reference>
<dbReference type="InterPro" id="IPR050706">
    <property type="entry name" value="Cyclic-di-GMP_PDE-like"/>
</dbReference>
<dbReference type="Pfam" id="PF00563">
    <property type="entry name" value="EAL"/>
    <property type="match status" value="1"/>
</dbReference>
<dbReference type="RefSeq" id="WP_161154144.1">
    <property type="nucleotide sequence ID" value="NZ_WEKT01000007.1"/>
</dbReference>
<dbReference type="CDD" id="cd01949">
    <property type="entry name" value="GGDEF"/>
    <property type="match status" value="1"/>
</dbReference>
<dbReference type="InterPro" id="IPR043128">
    <property type="entry name" value="Rev_trsase/Diguanyl_cyclase"/>
</dbReference>
<dbReference type="CDD" id="cd01948">
    <property type="entry name" value="EAL"/>
    <property type="match status" value="1"/>
</dbReference>
<feature type="domain" description="EAL" evidence="2">
    <location>
        <begin position="372"/>
        <end position="627"/>
    </location>
</feature>
<evidence type="ECO:0000259" key="2">
    <source>
        <dbReference type="PROSITE" id="PS50883"/>
    </source>
</evidence>
<dbReference type="PROSITE" id="PS50883">
    <property type="entry name" value="EAL"/>
    <property type="match status" value="1"/>
</dbReference>
<dbReference type="InterPro" id="IPR029787">
    <property type="entry name" value="Nucleotide_cyclase"/>
</dbReference>
<dbReference type="EMBL" id="WEKT01000007">
    <property type="protein sequence ID" value="MZI92847.1"/>
    <property type="molecule type" value="Genomic_DNA"/>
</dbReference>
<keyword evidence="5" id="KW-1185">Reference proteome</keyword>
<dbReference type="PROSITE" id="PS50887">
    <property type="entry name" value="GGDEF"/>
    <property type="match status" value="1"/>
</dbReference>
<accession>A0A7X4LJN7</accession>
<dbReference type="NCBIfam" id="TIGR00254">
    <property type="entry name" value="GGDEF"/>
    <property type="match status" value="1"/>
</dbReference>
<dbReference type="Gene3D" id="3.30.70.270">
    <property type="match status" value="1"/>
</dbReference>
<dbReference type="PANTHER" id="PTHR33121">
    <property type="entry name" value="CYCLIC DI-GMP PHOSPHODIESTERASE PDEF"/>
    <property type="match status" value="1"/>
</dbReference>
<dbReference type="Gene3D" id="3.20.20.450">
    <property type="entry name" value="EAL domain"/>
    <property type="match status" value="1"/>
</dbReference>
<dbReference type="AlphaFoldDB" id="A0A7X4LJN7"/>
<dbReference type="GO" id="GO:0071111">
    <property type="term" value="F:cyclic-guanylate-specific phosphodiesterase activity"/>
    <property type="evidence" value="ECO:0007669"/>
    <property type="project" value="InterPro"/>
</dbReference>
<keyword evidence="1" id="KW-1133">Transmembrane helix</keyword>
<dbReference type="SMART" id="SM00267">
    <property type="entry name" value="GGDEF"/>
    <property type="match status" value="1"/>
</dbReference>
<evidence type="ECO:0000259" key="3">
    <source>
        <dbReference type="PROSITE" id="PS50887"/>
    </source>
</evidence>
<dbReference type="Proteomes" id="UP000462621">
    <property type="component" value="Unassembled WGS sequence"/>
</dbReference>